<protein>
    <submittedName>
        <fullName evidence="1">Uncharacterized protein</fullName>
    </submittedName>
</protein>
<dbReference type="EMBL" id="JACHGT010000011">
    <property type="protein sequence ID" value="MBB6037035.1"/>
    <property type="molecule type" value="Genomic_DNA"/>
</dbReference>
<comment type="caution">
    <text evidence="1">The sequence shown here is derived from an EMBL/GenBank/DDBJ whole genome shotgun (WGS) entry which is preliminary data.</text>
</comment>
<gene>
    <name evidence="1" type="ORF">HNR73_004908</name>
</gene>
<keyword evidence="2" id="KW-1185">Reference proteome</keyword>
<evidence type="ECO:0000313" key="1">
    <source>
        <dbReference type="EMBL" id="MBB6037035.1"/>
    </source>
</evidence>
<dbReference type="Proteomes" id="UP000548476">
    <property type="component" value="Unassembled WGS sequence"/>
</dbReference>
<proteinExistence type="predicted"/>
<name>A0A841FM08_9ACTN</name>
<dbReference type="AlphaFoldDB" id="A0A841FM08"/>
<evidence type="ECO:0000313" key="2">
    <source>
        <dbReference type="Proteomes" id="UP000548476"/>
    </source>
</evidence>
<organism evidence="1 2">
    <name type="scientific">Phytomonospora endophytica</name>
    <dbReference type="NCBI Taxonomy" id="714109"/>
    <lineage>
        <taxon>Bacteria</taxon>
        <taxon>Bacillati</taxon>
        <taxon>Actinomycetota</taxon>
        <taxon>Actinomycetes</taxon>
        <taxon>Micromonosporales</taxon>
        <taxon>Micromonosporaceae</taxon>
        <taxon>Phytomonospora</taxon>
    </lineage>
</organism>
<dbReference type="RefSeq" id="WP_184789872.1">
    <property type="nucleotide sequence ID" value="NZ_BONT01000072.1"/>
</dbReference>
<sequence>MAQLIAVRGAIQTAIGLTANAADEVTDALAKAEDALAGANHDLAMEGLGLWRRAQSGDEFTVAKLVAADEALAEYLEILSPGSGAGTKNTDIAKPSGEELVKARPTGSRSQNLFRTMVQRDNDIDDAMKDLGKHQKFLEISDPDWEPPPTYTTNEVGHRIPVMTAPDAPQPDAASIGSLAVASGILIVAGAKKAKDITKTAIEHWRSK</sequence>
<reference evidence="1 2" key="1">
    <citation type="submission" date="2020-08" db="EMBL/GenBank/DDBJ databases">
        <title>Genomic Encyclopedia of Type Strains, Phase IV (KMG-IV): sequencing the most valuable type-strain genomes for metagenomic binning, comparative biology and taxonomic classification.</title>
        <authorList>
            <person name="Goeker M."/>
        </authorList>
    </citation>
    <scope>NUCLEOTIDE SEQUENCE [LARGE SCALE GENOMIC DNA]</scope>
    <source>
        <strain evidence="1 2">YIM 65646</strain>
    </source>
</reference>
<accession>A0A841FM08</accession>